<dbReference type="PANTHER" id="PTHR47737">
    <property type="entry name" value="GLYCINE BETAINE/PROLINE BETAINE TRANSPORT SYSTEM PERMEASE PROTEIN PROW"/>
    <property type="match status" value="1"/>
</dbReference>
<dbReference type="Pfam" id="PF04069">
    <property type="entry name" value="OpuAC"/>
    <property type="match status" value="1"/>
</dbReference>
<feature type="signal peptide" evidence="5">
    <location>
        <begin position="1"/>
        <end position="20"/>
    </location>
</feature>
<evidence type="ECO:0000259" key="6">
    <source>
        <dbReference type="Pfam" id="PF04069"/>
    </source>
</evidence>
<organism evidence="7 8">
    <name type="scientific">Virgibacillus kekensis</name>
    <dbReference type="NCBI Taxonomy" id="202261"/>
    <lineage>
        <taxon>Bacteria</taxon>
        <taxon>Bacillati</taxon>
        <taxon>Bacillota</taxon>
        <taxon>Bacilli</taxon>
        <taxon>Bacillales</taxon>
        <taxon>Bacillaceae</taxon>
        <taxon>Virgibacillus</taxon>
    </lineage>
</organism>
<comment type="caution">
    <text evidence="7">The sequence shown here is derived from an EMBL/GenBank/DDBJ whole genome shotgun (WGS) entry which is preliminary data.</text>
</comment>
<dbReference type="InterPro" id="IPR007210">
    <property type="entry name" value="ABC_Gly_betaine_transp_sub-bd"/>
</dbReference>
<comment type="subcellular location">
    <subcellularLocation>
        <location evidence="1">Cell membrane</location>
    </subcellularLocation>
</comment>
<evidence type="ECO:0000256" key="4">
    <source>
        <dbReference type="ARBA" id="ARBA00023136"/>
    </source>
</evidence>
<keyword evidence="8" id="KW-1185">Reference proteome</keyword>
<keyword evidence="3" id="KW-1003">Cell membrane</keyword>
<gene>
    <name evidence="7" type="ORF">ACFO3D_07505</name>
</gene>
<feature type="chain" id="PRO_5045731265" evidence="5">
    <location>
        <begin position="21"/>
        <end position="302"/>
    </location>
</feature>
<evidence type="ECO:0000313" key="7">
    <source>
        <dbReference type="EMBL" id="MFC4558053.1"/>
    </source>
</evidence>
<feature type="domain" description="ABC-type glycine betaine transport system substrate-binding" evidence="6">
    <location>
        <begin position="46"/>
        <end position="288"/>
    </location>
</feature>
<evidence type="ECO:0000256" key="3">
    <source>
        <dbReference type="ARBA" id="ARBA00022475"/>
    </source>
</evidence>
<dbReference type="PROSITE" id="PS51257">
    <property type="entry name" value="PROKAR_LIPOPROTEIN"/>
    <property type="match status" value="1"/>
</dbReference>
<dbReference type="Gene3D" id="3.40.190.100">
    <property type="entry name" value="Glycine betaine-binding periplasmic protein, domain 2"/>
    <property type="match status" value="1"/>
</dbReference>
<dbReference type="EMBL" id="JBHSFU010000004">
    <property type="protein sequence ID" value="MFC4558053.1"/>
    <property type="molecule type" value="Genomic_DNA"/>
</dbReference>
<dbReference type="PANTHER" id="PTHR47737:SF1">
    <property type="entry name" value="GLYCINE BETAINE_PROLINE BETAINE TRANSPORT SYSTEM PERMEASE PROTEIN PROW"/>
    <property type="match status" value="1"/>
</dbReference>
<name>A0ABV9DIZ9_9BACI</name>
<keyword evidence="4" id="KW-0472">Membrane</keyword>
<reference evidence="8" key="1">
    <citation type="journal article" date="2019" name="Int. J. Syst. Evol. Microbiol.">
        <title>The Global Catalogue of Microorganisms (GCM) 10K type strain sequencing project: providing services to taxonomists for standard genome sequencing and annotation.</title>
        <authorList>
            <consortium name="The Broad Institute Genomics Platform"/>
            <consortium name="The Broad Institute Genome Sequencing Center for Infectious Disease"/>
            <person name="Wu L."/>
            <person name="Ma J."/>
        </authorList>
    </citation>
    <scope>NUCLEOTIDE SEQUENCE [LARGE SCALE GENOMIC DNA]</scope>
    <source>
        <strain evidence="8">CGMCC 4.7426</strain>
    </source>
</reference>
<evidence type="ECO:0000256" key="1">
    <source>
        <dbReference type="ARBA" id="ARBA00004236"/>
    </source>
</evidence>
<accession>A0ABV9DIZ9</accession>
<dbReference type="RefSeq" id="WP_390294376.1">
    <property type="nucleotide sequence ID" value="NZ_JBHSFU010000004.1"/>
</dbReference>
<keyword evidence="5" id="KW-0732">Signal</keyword>
<sequence length="302" mass="33954">MNIARKLAVLAVLSLLLVLAACGGGNNENDNAADNGGDDTQSGKGTISIGMNNWAENIAVSNMWKIILEERGYDVKLTPVEKAILYEGLQSGDLDIGMEVWLPHTDAPFYKKYKEDIVWRDIWYKGTDLALVVPSYMEDINSIEDLNANKEKFESEIIGIDPGSSIMGLTEEVIKEYNLDFELVSSSEPTMMAELQNKIENKEPIVVTLWKPHWAFSKMDLKLLEDPKNIYGDSENISYATRKGLEEDFPKVVKWFDNFILNDQQLGSLMAAINEAESEQAGAQKWVDNHQDLIKKWVGEAE</sequence>
<proteinExistence type="predicted"/>
<keyword evidence="2" id="KW-0813">Transport</keyword>
<dbReference type="Gene3D" id="3.10.105.10">
    <property type="entry name" value="Dipeptide-binding Protein, Domain 3"/>
    <property type="match status" value="2"/>
</dbReference>
<dbReference type="Proteomes" id="UP001595989">
    <property type="component" value="Unassembled WGS sequence"/>
</dbReference>
<protein>
    <submittedName>
        <fullName evidence="7">Glycine betaine ABC transporter substrate-binding protein</fullName>
    </submittedName>
</protein>
<evidence type="ECO:0000256" key="2">
    <source>
        <dbReference type="ARBA" id="ARBA00022448"/>
    </source>
</evidence>
<dbReference type="CDD" id="cd13639">
    <property type="entry name" value="PBP2_OpuAC_like"/>
    <property type="match status" value="1"/>
</dbReference>
<evidence type="ECO:0000313" key="8">
    <source>
        <dbReference type="Proteomes" id="UP001595989"/>
    </source>
</evidence>
<dbReference type="SUPFAM" id="SSF53850">
    <property type="entry name" value="Periplasmic binding protein-like II"/>
    <property type="match status" value="1"/>
</dbReference>
<evidence type="ECO:0000256" key="5">
    <source>
        <dbReference type="SAM" id="SignalP"/>
    </source>
</evidence>